<gene>
    <name evidence="4" type="ORF">EDD32_2161</name>
</gene>
<keyword evidence="2" id="KW-0472">Membrane</keyword>
<keyword evidence="2" id="KW-1133">Transmembrane helix</keyword>
<evidence type="ECO:0000256" key="2">
    <source>
        <dbReference type="SAM" id="Phobius"/>
    </source>
</evidence>
<proteinExistence type="predicted"/>
<evidence type="ECO:0000259" key="3">
    <source>
        <dbReference type="Pfam" id="PF26604"/>
    </source>
</evidence>
<feature type="region of interest" description="Disordered" evidence="1">
    <location>
        <begin position="107"/>
        <end position="173"/>
    </location>
</feature>
<dbReference type="EMBL" id="RKRA01000001">
    <property type="protein sequence ID" value="RPF27672.1"/>
    <property type="molecule type" value="Genomic_DNA"/>
</dbReference>
<dbReference type="InterPro" id="IPR058058">
    <property type="entry name" value="CBU_0592-like"/>
</dbReference>
<dbReference type="AlphaFoldDB" id="A0A3N4ZQ40"/>
<evidence type="ECO:0000256" key="1">
    <source>
        <dbReference type="SAM" id="MobiDB-lite"/>
    </source>
</evidence>
<accession>A0A3N4ZQ40</accession>
<comment type="caution">
    <text evidence="4">The sequence shown here is derived from an EMBL/GenBank/DDBJ whole genome shotgun (WGS) entry which is preliminary data.</text>
</comment>
<keyword evidence="2" id="KW-0812">Transmembrane</keyword>
<feature type="domain" description="CBU-0592-like" evidence="3">
    <location>
        <begin position="13"/>
        <end position="83"/>
    </location>
</feature>
<dbReference type="NCBIfam" id="NF047864">
    <property type="entry name" value="CBU_0592_membra"/>
    <property type="match status" value="1"/>
</dbReference>
<dbReference type="Proteomes" id="UP000280726">
    <property type="component" value="Unassembled WGS sequence"/>
</dbReference>
<feature type="compositionally biased region" description="Low complexity" evidence="1">
    <location>
        <begin position="115"/>
        <end position="134"/>
    </location>
</feature>
<dbReference type="Pfam" id="PF26604">
    <property type="entry name" value="CBU_0592"/>
    <property type="match status" value="1"/>
</dbReference>
<sequence>MGIMNDFAALAVSIVGWVGAAASLGAYAMVTQRRIEPDSLLFQGLNIGGATALAVSASVNAAWPSAVANVVWVAIGVQGLLSVKRAVITRRARAAASRLARDLRHPVGLHRPVRRPAGPEGPAASRRPAAAPRSGRSRRPGGRTTVGTREVRATETGLRAAGTPGLTEKLVRV</sequence>
<reference evidence="4 5" key="1">
    <citation type="submission" date="2018-11" db="EMBL/GenBank/DDBJ databases">
        <title>Sequencing the genomes of 1000 actinobacteria strains.</title>
        <authorList>
            <person name="Klenk H.-P."/>
        </authorList>
    </citation>
    <scope>NUCLEOTIDE SEQUENCE [LARGE SCALE GENOMIC DNA]</scope>
    <source>
        <strain evidence="4 5">DSM 14418</strain>
    </source>
</reference>
<feature type="transmembrane region" description="Helical" evidence="2">
    <location>
        <begin position="6"/>
        <end position="28"/>
    </location>
</feature>
<feature type="transmembrane region" description="Helical" evidence="2">
    <location>
        <begin position="65"/>
        <end position="83"/>
    </location>
</feature>
<name>A0A3N4ZQ40_9MICO</name>
<evidence type="ECO:0000313" key="4">
    <source>
        <dbReference type="EMBL" id="RPF27672.1"/>
    </source>
</evidence>
<evidence type="ECO:0000313" key="5">
    <source>
        <dbReference type="Proteomes" id="UP000280726"/>
    </source>
</evidence>
<organism evidence="4 5">
    <name type="scientific">Georgenia muralis</name>
    <dbReference type="NCBI Taxonomy" id="154117"/>
    <lineage>
        <taxon>Bacteria</taxon>
        <taxon>Bacillati</taxon>
        <taxon>Actinomycetota</taxon>
        <taxon>Actinomycetes</taxon>
        <taxon>Micrococcales</taxon>
        <taxon>Bogoriellaceae</taxon>
        <taxon>Georgenia</taxon>
    </lineage>
</organism>
<keyword evidence="5" id="KW-1185">Reference proteome</keyword>
<protein>
    <recommendedName>
        <fullName evidence="3">CBU-0592-like domain-containing protein</fullName>
    </recommendedName>
</protein>